<sequence>MGLFSTLHCLSMCGSIIGSLTLSLKREVREDKTQLLPFVLSYNLGRISSYGLAGFLAGLLHNVLMLPLGEGQGHRILQIISVLVMTGAGLHIGGWFPRFAYIERAGAQLWREIEPYGRRLLPVQTLKQAYIFGMIWGWLPCGLVYAALALSATAGNEFRSTLTMLFFGLGTLPAVAGVGLMTNMMVELSRMKEFRKLAGASLLILALLAAFPWLNPMVHRLT</sequence>
<evidence type="ECO:0000313" key="4">
    <source>
        <dbReference type="Proteomes" id="UP000325755"/>
    </source>
</evidence>
<keyword evidence="1" id="KW-0472">Membrane</keyword>
<dbReference type="OrthoDB" id="9798690at2"/>
<evidence type="ECO:0000256" key="1">
    <source>
        <dbReference type="SAM" id="Phobius"/>
    </source>
</evidence>
<organism evidence="3 4">
    <name type="scientific">Candidatus Methylospira mobilis</name>
    <dbReference type="NCBI Taxonomy" id="1808979"/>
    <lineage>
        <taxon>Bacteria</taxon>
        <taxon>Pseudomonadati</taxon>
        <taxon>Pseudomonadota</taxon>
        <taxon>Gammaproteobacteria</taxon>
        <taxon>Methylococcales</taxon>
        <taxon>Methylococcaceae</taxon>
        <taxon>Candidatus Methylospira</taxon>
    </lineage>
</organism>
<feature type="domain" description="Urease accessory protein UreH-like transmembrane" evidence="2">
    <location>
        <begin position="1"/>
        <end position="206"/>
    </location>
</feature>
<dbReference type="EMBL" id="CP044205">
    <property type="protein sequence ID" value="QFY44944.1"/>
    <property type="molecule type" value="Genomic_DNA"/>
</dbReference>
<dbReference type="InParanoid" id="A0A5Q0BRX2"/>
<feature type="transmembrane region" description="Helical" evidence="1">
    <location>
        <begin position="76"/>
        <end position="96"/>
    </location>
</feature>
<gene>
    <name evidence="3" type="ORF">F6R98_04740</name>
</gene>
<keyword evidence="4" id="KW-1185">Reference proteome</keyword>
<evidence type="ECO:0000313" key="3">
    <source>
        <dbReference type="EMBL" id="QFY44944.1"/>
    </source>
</evidence>
<dbReference type="PANTHER" id="PTHR42208">
    <property type="entry name" value="HEAVY METAL TRANSPORTER-RELATED"/>
    <property type="match status" value="1"/>
</dbReference>
<dbReference type="Pfam" id="PF13386">
    <property type="entry name" value="DsbD_2"/>
    <property type="match status" value="1"/>
</dbReference>
<accession>A0A5Q0BRX2</accession>
<feature type="transmembrane region" description="Helical" evidence="1">
    <location>
        <begin position="47"/>
        <end position="64"/>
    </location>
</feature>
<protein>
    <submittedName>
        <fullName evidence="3">Sulfite exporter TauE/SafE family protein</fullName>
    </submittedName>
</protein>
<proteinExistence type="predicted"/>
<dbReference type="PANTHER" id="PTHR42208:SF1">
    <property type="entry name" value="HEAVY METAL TRANSPORTER"/>
    <property type="match status" value="1"/>
</dbReference>
<feature type="transmembrane region" description="Helical" evidence="1">
    <location>
        <begin position="162"/>
        <end position="185"/>
    </location>
</feature>
<keyword evidence="1" id="KW-1133">Transmembrane helix</keyword>
<dbReference type="KEGG" id="mmob:F6R98_04740"/>
<dbReference type="AlphaFoldDB" id="A0A5Q0BRX2"/>
<feature type="transmembrane region" description="Helical" evidence="1">
    <location>
        <begin position="197"/>
        <end position="214"/>
    </location>
</feature>
<name>A0A5Q0BRX2_9GAMM</name>
<evidence type="ECO:0000259" key="2">
    <source>
        <dbReference type="Pfam" id="PF13386"/>
    </source>
</evidence>
<reference evidence="3 4" key="1">
    <citation type="submission" date="2019-09" db="EMBL/GenBank/DDBJ databases">
        <title>Ecophysiology of the spiral-shaped methanotroph Methylospira mobilis as revealed by the complete genome sequence.</title>
        <authorList>
            <person name="Oshkin I.Y."/>
            <person name="Dedysh S.N."/>
            <person name="Miroshnikov K."/>
            <person name="Danilova O.V."/>
            <person name="Hakobyan A."/>
            <person name="Liesack W."/>
        </authorList>
    </citation>
    <scope>NUCLEOTIDE SEQUENCE [LARGE SCALE GENOMIC DNA]</scope>
    <source>
        <strain evidence="3 4">Shm1</strain>
    </source>
</reference>
<dbReference type="Proteomes" id="UP000325755">
    <property type="component" value="Chromosome"/>
</dbReference>
<keyword evidence="1" id="KW-0812">Transmembrane</keyword>
<feature type="transmembrane region" description="Helical" evidence="1">
    <location>
        <begin position="129"/>
        <end position="150"/>
    </location>
</feature>
<dbReference type="InterPro" id="IPR039447">
    <property type="entry name" value="UreH-like_TM_dom"/>
</dbReference>